<accession>A0A0S4J0I5</accession>
<feature type="compositionally biased region" description="Polar residues" evidence="1">
    <location>
        <begin position="47"/>
        <end position="68"/>
    </location>
</feature>
<organism evidence="2 3">
    <name type="scientific">Bodo saltans</name>
    <name type="common">Flagellated protozoan</name>
    <dbReference type="NCBI Taxonomy" id="75058"/>
    <lineage>
        <taxon>Eukaryota</taxon>
        <taxon>Discoba</taxon>
        <taxon>Euglenozoa</taxon>
        <taxon>Kinetoplastea</taxon>
        <taxon>Metakinetoplastina</taxon>
        <taxon>Eubodonida</taxon>
        <taxon>Bodonidae</taxon>
        <taxon>Bodo</taxon>
    </lineage>
</organism>
<feature type="region of interest" description="Disordered" evidence="1">
    <location>
        <begin position="1"/>
        <end position="174"/>
    </location>
</feature>
<sequence length="401" mass="43785">MQRPRQSFVSHNSQITNTLSVSSTLRTNSTSTSMPRRVASLVPSLSIGPSSRGVSSNPLMASSQQSRNVAGVSARHGGGTAASIPRLFTTPTSNDRTPYSARSCRSTPNNHHNYLSSSSLLQPSQSSSYVNNSSRTQQQQQQYTQHSSSGAATTAHVVPTSPQDRQQHQTSSRLHSMVLGRSSGVLAAEKADDARVNVPVQHANYQDDNAVGPQWVRSMSCRLESLHGHLVEAEYLTNKDVEIIKERQEQLNRDLMEVVTECRRLVNELVEQKHSNLSMIRDAAARQRQKVLYQSGLAGAAHPQPKFAKKEMVHCVKRTGNNTMVLPPSQCPASVAHPAAASVYQPPKRLLVAVSSARPPVAAPVSHLYASRMINCYSSQMPAMQPSDDEIDAADNLFDIF</sequence>
<feature type="compositionally biased region" description="Polar residues" evidence="1">
    <location>
        <begin position="160"/>
        <end position="174"/>
    </location>
</feature>
<evidence type="ECO:0000313" key="3">
    <source>
        <dbReference type="Proteomes" id="UP000051952"/>
    </source>
</evidence>
<keyword evidence="3" id="KW-1185">Reference proteome</keyword>
<protein>
    <submittedName>
        <fullName evidence="2">Uncharacterized protein</fullName>
    </submittedName>
</protein>
<feature type="compositionally biased region" description="Polar residues" evidence="1">
    <location>
        <begin position="103"/>
        <end position="114"/>
    </location>
</feature>
<gene>
    <name evidence="2" type="ORF">BSAL_78025</name>
</gene>
<reference evidence="3" key="1">
    <citation type="submission" date="2015-09" db="EMBL/GenBank/DDBJ databases">
        <authorList>
            <consortium name="Pathogen Informatics"/>
        </authorList>
    </citation>
    <scope>NUCLEOTIDE SEQUENCE [LARGE SCALE GENOMIC DNA]</scope>
    <source>
        <strain evidence="3">Lake Konstanz</strain>
    </source>
</reference>
<dbReference type="Proteomes" id="UP000051952">
    <property type="component" value="Unassembled WGS sequence"/>
</dbReference>
<feature type="compositionally biased region" description="Polar residues" evidence="1">
    <location>
        <begin position="1"/>
        <end position="15"/>
    </location>
</feature>
<feature type="compositionally biased region" description="Low complexity" evidence="1">
    <location>
        <begin position="115"/>
        <end position="149"/>
    </location>
</feature>
<dbReference type="AlphaFoldDB" id="A0A0S4J0I5"/>
<dbReference type="EMBL" id="CYKH01000765">
    <property type="protein sequence ID" value="CUG34870.1"/>
    <property type="molecule type" value="Genomic_DNA"/>
</dbReference>
<name>A0A0S4J0I5_BODSA</name>
<evidence type="ECO:0000256" key="1">
    <source>
        <dbReference type="SAM" id="MobiDB-lite"/>
    </source>
</evidence>
<proteinExistence type="predicted"/>
<dbReference type="VEuPathDB" id="TriTrypDB:BSAL_78025"/>
<evidence type="ECO:0000313" key="2">
    <source>
        <dbReference type="EMBL" id="CUG34870.1"/>
    </source>
</evidence>
<feature type="compositionally biased region" description="Low complexity" evidence="1">
    <location>
        <begin position="16"/>
        <end position="33"/>
    </location>
</feature>